<keyword evidence="3" id="KW-1185">Reference proteome</keyword>
<feature type="region of interest" description="Disordered" evidence="1">
    <location>
        <begin position="1"/>
        <end position="38"/>
    </location>
</feature>
<dbReference type="AlphaFoldDB" id="A0A6A6XEB2"/>
<feature type="compositionally biased region" description="Basic residues" evidence="1">
    <location>
        <begin position="156"/>
        <end position="168"/>
    </location>
</feature>
<proteinExistence type="predicted"/>
<dbReference type="OrthoDB" id="3801427at2759"/>
<organism evidence="2 3">
    <name type="scientific">Melanomma pulvis-pyrius CBS 109.77</name>
    <dbReference type="NCBI Taxonomy" id="1314802"/>
    <lineage>
        <taxon>Eukaryota</taxon>
        <taxon>Fungi</taxon>
        <taxon>Dikarya</taxon>
        <taxon>Ascomycota</taxon>
        <taxon>Pezizomycotina</taxon>
        <taxon>Dothideomycetes</taxon>
        <taxon>Pleosporomycetidae</taxon>
        <taxon>Pleosporales</taxon>
        <taxon>Melanommataceae</taxon>
        <taxon>Melanomma</taxon>
    </lineage>
</organism>
<feature type="region of interest" description="Disordered" evidence="1">
    <location>
        <begin position="363"/>
        <end position="408"/>
    </location>
</feature>
<gene>
    <name evidence="2" type="ORF">K505DRAFT_361447</name>
</gene>
<reference evidence="2" key="1">
    <citation type="journal article" date="2020" name="Stud. Mycol.">
        <title>101 Dothideomycetes genomes: a test case for predicting lifestyles and emergence of pathogens.</title>
        <authorList>
            <person name="Haridas S."/>
            <person name="Albert R."/>
            <person name="Binder M."/>
            <person name="Bloem J."/>
            <person name="Labutti K."/>
            <person name="Salamov A."/>
            <person name="Andreopoulos B."/>
            <person name="Baker S."/>
            <person name="Barry K."/>
            <person name="Bills G."/>
            <person name="Bluhm B."/>
            <person name="Cannon C."/>
            <person name="Castanera R."/>
            <person name="Culley D."/>
            <person name="Daum C."/>
            <person name="Ezra D."/>
            <person name="Gonzalez J."/>
            <person name="Henrissat B."/>
            <person name="Kuo A."/>
            <person name="Liang C."/>
            <person name="Lipzen A."/>
            <person name="Lutzoni F."/>
            <person name="Magnuson J."/>
            <person name="Mondo S."/>
            <person name="Nolan M."/>
            <person name="Ohm R."/>
            <person name="Pangilinan J."/>
            <person name="Park H.-J."/>
            <person name="Ramirez L."/>
            <person name="Alfaro M."/>
            <person name="Sun H."/>
            <person name="Tritt A."/>
            <person name="Yoshinaga Y."/>
            <person name="Zwiers L.-H."/>
            <person name="Turgeon B."/>
            <person name="Goodwin S."/>
            <person name="Spatafora J."/>
            <person name="Crous P."/>
            <person name="Grigoriev I."/>
        </authorList>
    </citation>
    <scope>NUCLEOTIDE SEQUENCE</scope>
    <source>
        <strain evidence="2">CBS 109.77</strain>
    </source>
</reference>
<feature type="compositionally biased region" description="Polar residues" evidence="1">
    <location>
        <begin position="140"/>
        <end position="150"/>
    </location>
</feature>
<dbReference type="Proteomes" id="UP000799757">
    <property type="component" value="Unassembled WGS sequence"/>
</dbReference>
<protein>
    <submittedName>
        <fullName evidence="2">Uncharacterized protein</fullName>
    </submittedName>
</protein>
<accession>A0A6A6XEB2</accession>
<feature type="compositionally biased region" description="Basic residues" evidence="1">
    <location>
        <begin position="1"/>
        <end position="11"/>
    </location>
</feature>
<evidence type="ECO:0000313" key="3">
    <source>
        <dbReference type="Proteomes" id="UP000799757"/>
    </source>
</evidence>
<feature type="region of interest" description="Disordered" evidence="1">
    <location>
        <begin position="576"/>
        <end position="607"/>
    </location>
</feature>
<dbReference type="EMBL" id="MU001905">
    <property type="protein sequence ID" value="KAF2794037.1"/>
    <property type="molecule type" value="Genomic_DNA"/>
</dbReference>
<evidence type="ECO:0000313" key="2">
    <source>
        <dbReference type="EMBL" id="KAF2794037.1"/>
    </source>
</evidence>
<feature type="region of interest" description="Disordered" evidence="1">
    <location>
        <begin position="60"/>
        <end position="175"/>
    </location>
</feature>
<sequence length="768" mass="85168">MARAGRLRVRFKASTMKKGQQSDAIVKEPSPQTGGDVAKYTENVNASKDIVDQPNILAQIDEPADLGSKSQSIRASTQPPRDISRSPSIRVRTGSLTHHPSLNEPIGNITRTKLSSIGSKSSVGTSTAKSPETDVKKSANKTAAESSTGSKAPALHVRRQVNGRRKKSQASGRLRVNLEVPVDSSLRQSLSPAFTRDEEDSEDLEEIFQFSETLEQRANQKSFHAIGALTEDEVVRKSKHARKVSLKKRKAHPTIMPTTIAQPEIPLDLHPGPILPQYVDIKPAPAHELGGHAFVAKDTFAPEMTVRGFEAPNSTLSAKKRNPKVNPAGTEFFVVSQEYVCENDVAVYNRAAHLIPHRSTFMGLDGAGDEEDEQHAGPRTNSPGLPSALDDSDDQEAEETTLRASQIAKGSPPASVFVCRRRGVSFASSLRFFNGRGVADDEEAALRATRTVTTSGTATPTRRRRALTLLLGPRGCHGSLSAIREDDQNKTLDQLNLGGTDFNSKRTDNQDEVVQPVILQHRHPASEIPRTKTPERYQRSWAELRDPFEKLRRDIEIEREQYEPDEIRKPHRLVLTDAEPPQDSPSVKQQPPSSPSKRRKSSTGLIPSLSRAATYESMQVDFQMIYLTPQEEIPNYPQAGSVNYYKALSKRPMFVFDSHGYLVCSNVTAKMVELFESFQTAPTWASKIPDIKNHRVMKQESLKSTFGGKGKGKAKTPEIDLATDPWIHYWKTLIIKADIRRGCKLAMRAAEDLAREKEADFHDYMGRK</sequence>
<feature type="region of interest" description="Disordered" evidence="1">
    <location>
        <begin position="515"/>
        <end position="536"/>
    </location>
</feature>
<name>A0A6A6XEB2_9PLEO</name>
<feature type="compositionally biased region" description="Polar residues" evidence="1">
    <location>
        <begin position="68"/>
        <end position="79"/>
    </location>
</feature>
<feature type="compositionally biased region" description="Low complexity" evidence="1">
    <location>
        <begin position="112"/>
        <end position="127"/>
    </location>
</feature>
<evidence type="ECO:0000256" key="1">
    <source>
        <dbReference type="SAM" id="MobiDB-lite"/>
    </source>
</evidence>
<feature type="compositionally biased region" description="Acidic residues" evidence="1">
    <location>
        <begin position="390"/>
        <end position="399"/>
    </location>
</feature>